<organism evidence="3 5">
    <name type="scientific">Rotaria sordida</name>
    <dbReference type="NCBI Taxonomy" id="392033"/>
    <lineage>
        <taxon>Eukaryota</taxon>
        <taxon>Metazoa</taxon>
        <taxon>Spiralia</taxon>
        <taxon>Gnathifera</taxon>
        <taxon>Rotifera</taxon>
        <taxon>Eurotatoria</taxon>
        <taxon>Bdelloidea</taxon>
        <taxon>Philodinida</taxon>
        <taxon>Philodinidae</taxon>
        <taxon>Rotaria</taxon>
    </lineage>
</organism>
<dbReference type="Proteomes" id="UP000663823">
    <property type="component" value="Unassembled WGS sequence"/>
</dbReference>
<accession>A0A814LQY5</accession>
<dbReference type="EMBL" id="CAJOAX010001572">
    <property type="protein sequence ID" value="CAF3727442.1"/>
    <property type="molecule type" value="Genomic_DNA"/>
</dbReference>
<evidence type="ECO:0000313" key="3">
    <source>
        <dbReference type="EMBL" id="CAF1069096.1"/>
    </source>
</evidence>
<evidence type="ECO:0000256" key="1">
    <source>
        <dbReference type="SAM" id="MobiDB-lite"/>
    </source>
</evidence>
<dbReference type="OrthoDB" id="6113252at2759"/>
<evidence type="ECO:0000313" key="4">
    <source>
        <dbReference type="EMBL" id="CAF3727442.1"/>
    </source>
</evidence>
<evidence type="ECO:0000313" key="5">
    <source>
        <dbReference type="Proteomes" id="UP000663882"/>
    </source>
</evidence>
<protein>
    <recommendedName>
        <fullName evidence="2">PiggyBac transposable element-derived protein domain-containing protein</fullName>
    </recommendedName>
</protein>
<reference evidence="3" key="1">
    <citation type="submission" date="2021-02" db="EMBL/GenBank/DDBJ databases">
        <authorList>
            <person name="Nowell W R."/>
        </authorList>
    </citation>
    <scope>NUCLEOTIDE SEQUENCE</scope>
</reference>
<comment type="caution">
    <text evidence="3">The sequence shown here is derived from an EMBL/GenBank/DDBJ whole genome shotgun (WGS) entry which is preliminary data.</text>
</comment>
<feature type="region of interest" description="Disordered" evidence="1">
    <location>
        <begin position="1"/>
        <end position="29"/>
    </location>
</feature>
<dbReference type="EMBL" id="CAJNOO010000955">
    <property type="protein sequence ID" value="CAF1069096.1"/>
    <property type="molecule type" value="Genomic_DNA"/>
</dbReference>
<dbReference type="PANTHER" id="PTHR46599:SF3">
    <property type="entry name" value="PIGGYBAC TRANSPOSABLE ELEMENT-DERIVED PROTEIN 4"/>
    <property type="match status" value="1"/>
</dbReference>
<evidence type="ECO:0000259" key="2">
    <source>
        <dbReference type="Pfam" id="PF13843"/>
    </source>
</evidence>
<gene>
    <name evidence="4" type="ORF">OTI717_LOCUS14223</name>
    <name evidence="3" type="ORF">RFH988_LOCUS17675</name>
</gene>
<proteinExistence type="predicted"/>
<feature type="compositionally biased region" description="Acidic residues" evidence="1">
    <location>
        <begin position="13"/>
        <end position="29"/>
    </location>
</feature>
<dbReference type="PANTHER" id="PTHR46599">
    <property type="entry name" value="PIGGYBAC TRANSPOSABLE ELEMENT-DERIVED PROTEIN 4"/>
    <property type="match status" value="1"/>
</dbReference>
<dbReference type="AlphaFoldDB" id="A0A814LQY5"/>
<name>A0A814LQY5_9BILA</name>
<feature type="domain" description="PiggyBac transposable element-derived protein" evidence="2">
    <location>
        <begin position="75"/>
        <end position="200"/>
    </location>
</feature>
<dbReference type="Pfam" id="PF13843">
    <property type="entry name" value="DDE_Tnp_1_7"/>
    <property type="match status" value="1"/>
</dbReference>
<dbReference type="Proteomes" id="UP000663882">
    <property type="component" value="Unassembled WGS sequence"/>
</dbReference>
<dbReference type="InterPro" id="IPR029526">
    <property type="entry name" value="PGBD"/>
</dbReference>
<sequence length="492" mass="56740">MDSETGNESGDYSYDESSDEVEYSSDRDEEYTASFEKISTTRRNLRKGNFNPRLFSFDSSSCELSSTIKNLALETPLDFFKLFFDRRLLETIVKETNRFHANSAWTSYRRTAPWIDTTINEMYTFLATVMLMPHSKKNRICDYWSTDHLIATPIFAELFTRNRFRALLTNLHFNKNQNQIVKDSLYKIQSIIDELKKRVTTDGSASHSNTIQLPLRRLSTSKDRCCVCNIYFSESKSPCSLIKQSARFNMLLTHNVFIPNGTTCCRKHLHDDEFKSDAIIFMKKGPNMCAISDHEPMELLNDTRTSFNELQSLLTKARSRLPIDFDDDQMTTDQYLNLTGISKENVFDLCSHIPSTSLRQTSLRSARQSIGCLLVKLRLSLSNQTLASLFSLLDRRTVSRVIDSARTAIIKHFVPKYLGFSHLTRRELIDNHTRPLAKLLFDQPGEDKAIIILDGTYIYVQKSGNNLLQRRTYSLHKDRALIKPMMFVSTDS</sequence>